<dbReference type="InterPro" id="IPR002421">
    <property type="entry name" value="5-3_exonuclease"/>
</dbReference>
<dbReference type="InterPro" id="IPR020045">
    <property type="entry name" value="DNA_polI_H3TH"/>
</dbReference>
<dbReference type="AlphaFoldDB" id="A0A6H1WUW5"/>
<dbReference type="PROSITE" id="PS00447">
    <property type="entry name" value="DNA_POLYMERASE_A"/>
    <property type="match status" value="1"/>
</dbReference>
<dbReference type="InterPro" id="IPR029060">
    <property type="entry name" value="PIN-like_dom_sf"/>
</dbReference>
<dbReference type="Gene3D" id="3.30.70.370">
    <property type="match status" value="1"/>
</dbReference>
<feature type="coiled-coil region" evidence="14">
    <location>
        <begin position="470"/>
        <end position="497"/>
    </location>
</feature>
<evidence type="ECO:0000256" key="11">
    <source>
        <dbReference type="ARBA" id="ARBA00049244"/>
    </source>
</evidence>
<evidence type="ECO:0000259" key="15">
    <source>
        <dbReference type="SMART" id="SM00475"/>
    </source>
</evidence>
<dbReference type="EC" id="2.7.7.7" evidence="2 12"/>
<keyword evidence="5 13" id="KW-0548">Nucleotidyltransferase</keyword>
<dbReference type="FunFam" id="1.10.150.20:FF:000003">
    <property type="entry name" value="DNA polymerase I"/>
    <property type="match status" value="1"/>
</dbReference>
<keyword evidence="13" id="KW-0540">Nuclease</keyword>
<dbReference type="GO" id="GO:0003887">
    <property type="term" value="F:DNA-directed DNA polymerase activity"/>
    <property type="evidence" value="ECO:0007669"/>
    <property type="project" value="UniProtKB-UniRule"/>
</dbReference>
<feature type="domain" description="DNA-directed DNA polymerase family A palm" evidence="16">
    <location>
        <begin position="607"/>
        <end position="813"/>
    </location>
</feature>
<dbReference type="InterPro" id="IPR019760">
    <property type="entry name" value="DNA-dir_DNA_pol_A_CS"/>
</dbReference>
<dbReference type="GO" id="GO:0006302">
    <property type="term" value="P:double-strand break repair"/>
    <property type="evidence" value="ECO:0007669"/>
    <property type="project" value="TreeGrafter"/>
</dbReference>
<dbReference type="CDD" id="cd09898">
    <property type="entry name" value="H3TH_53EXO"/>
    <property type="match status" value="1"/>
</dbReference>
<dbReference type="InterPro" id="IPR043502">
    <property type="entry name" value="DNA/RNA_pol_sf"/>
</dbReference>
<dbReference type="GO" id="GO:0008409">
    <property type="term" value="F:5'-3' exonuclease activity"/>
    <property type="evidence" value="ECO:0007669"/>
    <property type="project" value="UniProtKB-UniRule"/>
</dbReference>
<accession>A0A6H1WUW5</accession>
<evidence type="ECO:0000256" key="5">
    <source>
        <dbReference type="ARBA" id="ARBA00022695"/>
    </source>
</evidence>
<dbReference type="PRINTS" id="PR00868">
    <property type="entry name" value="DNAPOLI"/>
</dbReference>
<comment type="catalytic activity">
    <reaction evidence="11 13">
        <text>DNA(n) + a 2'-deoxyribonucleoside 5'-triphosphate = DNA(n+1) + diphosphate</text>
        <dbReference type="Rhea" id="RHEA:22508"/>
        <dbReference type="Rhea" id="RHEA-COMP:17339"/>
        <dbReference type="Rhea" id="RHEA-COMP:17340"/>
        <dbReference type="ChEBI" id="CHEBI:33019"/>
        <dbReference type="ChEBI" id="CHEBI:61560"/>
        <dbReference type="ChEBI" id="CHEBI:173112"/>
        <dbReference type="EC" id="2.7.7.7"/>
    </reaction>
</comment>
<dbReference type="Pfam" id="PF01367">
    <property type="entry name" value="5_3_exonuc"/>
    <property type="match status" value="1"/>
</dbReference>
<dbReference type="Pfam" id="PF00476">
    <property type="entry name" value="DNA_pol_A"/>
    <property type="match status" value="1"/>
</dbReference>
<keyword evidence="13" id="KW-0269">Exonuclease</keyword>
<dbReference type="NCBIfam" id="NF004397">
    <property type="entry name" value="PRK05755.1"/>
    <property type="match status" value="1"/>
</dbReference>
<dbReference type="GO" id="GO:0006261">
    <property type="term" value="P:DNA-templated DNA replication"/>
    <property type="evidence" value="ECO:0007669"/>
    <property type="project" value="UniProtKB-UniRule"/>
</dbReference>
<dbReference type="FunFam" id="1.20.1060.10:FF:000001">
    <property type="entry name" value="DNA polymerase I"/>
    <property type="match status" value="1"/>
</dbReference>
<dbReference type="Gene3D" id="1.10.150.20">
    <property type="entry name" value="5' to 3' exonuclease, C-terminal subdomain"/>
    <property type="match status" value="2"/>
</dbReference>
<keyword evidence="18" id="KW-1185">Reference proteome</keyword>
<dbReference type="InterPro" id="IPR012337">
    <property type="entry name" value="RNaseH-like_sf"/>
</dbReference>
<evidence type="ECO:0000256" key="6">
    <source>
        <dbReference type="ARBA" id="ARBA00022705"/>
    </source>
</evidence>
<dbReference type="SMART" id="SM00475">
    <property type="entry name" value="53EXOc"/>
    <property type="match status" value="1"/>
</dbReference>
<feature type="domain" description="5'-3' exonuclease" evidence="15">
    <location>
        <begin position="9"/>
        <end position="263"/>
    </location>
</feature>
<dbReference type="SMART" id="SM00279">
    <property type="entry name" value="HhH2"/>
    <property type="match status" value="1"/>
</dbReference>
<evidence type="ECO:0000259" key="16">
    <source>
        <dbReference type="SMART" id="SM00482"/>
    </source>
</evidence>
<dbReference type="NCBIfam" id="TIGR00593">
    <property type="entry name" value="pola"/>
    <property type="match status" value="1"/>
</dbReference>
<dbReference type="CDD" id="cd08637">
    <property type="entry name" value="DNA_pol_A_pol_I_C"/>
    <property type="match status" value="1"/>
</dbReference>
<dbReference type="InterPro" id="IPR001098">
    <property type="entry name" value="DNA-dir_DNA_pol_A_palm_dom"/>
</dbReference>
<comment type="function">
    <text evidence="13">In addition to polymerase activity, this DNA polymerase exhibits 5'-3' exonuclease activity.</text>
</comment>
<keyword evidence="6 13" id="KW-0235">DNA replication</keyword>
<evidence type="ECO:0000256" key="9">
    <source>
        <dbReference type="ARBA" id="ARBA00023125"/>
    </source>
</evidence>
<dbReference type="SUPFAM" id="SSF53098">
    <property type="entry name" value="Ribonuclease H-like"/>
    <property type="match status" value="1"/>
</dbReference>
<dbReference type="InterPro" id="IPR002298">
    <property type="entry name" value="DNA_polymerase_A"/>
</dbReference>
<evidence type="ECO:0000256" key="2">
    <source>
        <dbReference type="ARBA" id="ARBA00012417"/>
    </source>
</evidence>
<dbReference type="PANTHER" id="PTHR10133">
    <property type="entry name" value="DNA POLYMERASE I"/>
    <property type="match status" value="1"/>
</dbReference>
<evidence type="ECO:0000313" key="17">
    <source>
        <dbReference type="EMBL" id="QJA06978.1"/>
    </source>
</evidence>
<dbReference type="CDD" id="cd09859">
    <property type="entry name" value="PIN_53EXO"/>
    <property type="match status" value="1"/>
</dbReference>
<evidence type="ECO:0000256" key="3">
    <source>
        <dbReference type="ARBA" id="ARBA00020311"/>
    </source>
</evidence>
<evidence type="ECO:0000256" key="8">
    <source>
        <dbReference type="ARBA" id="ARBA00022932"/>
    </source>
</evidence>
<dbReference type="SMART" id="SM00482">
    <property type="entry name" value="POLAc"/>
    <property type="match status" value="1"/>
</dbReference>
<name>A0A6H1WUW5_9BACT</name>
<evidence type="ECO:0000256" key="13">
    <source>
        <dbReference type="RuleBase" id="RU004460"/>
    </source>
</evidence>
<organism evidence="17 18">
    <name type="scientific">Thermosulfurimonas marina</name>
    <dbReference type="NCBI Taxonomy" id="2047767"/>
    <lineage>
        <taxon>Bacteria</taxon>
        <taxon>Pseudomonadati</taxon>
        <taxon>Thermodesulfobacteriota</taxon>
        <taxon>Thermodesulfobacteria</taxon>
        <taxon>Thermodesulfobacteriales</taxon>
        <taxon>Thermodesulfobacteriaceae</taxon>
        <taxon>Thermosulfurimonas</taxon>
    </lineage>
</organism>
<dbReference type="InterPro" id="IPR036279">
    <property type="entry name" value="5-3_exonuclease_C_sf"/>
</dbReference>
<dbReference type="InterPro" id="IPR018320">
    <property type="entry name" value="DNA_polymerase_1"/>
</dbReference>
<dbReference type="EMBL" id="CP042909">
    <property type="protein sequence ID" value="QJA06978.1"/>
    <property type="molecule type" value="Genomic_DNA"/>
</dbReference>
<dbReference type="InterPro" id="IPR008918">
    <property type="entry name" value="HhH2"/>
</dbReference>
<dbReference type="Gene3D" id="1.20.1060.10">
    <property type="entry name" value="Taq DNA Polymerase, Chain T, domain 4"/>
    <property type="match status" value="1"/>
</dbReference>
<dbReference type="Gene3D" id="3.30.420.10">
    <property type="entry name" value="Ribonuclease H-like superfamily/Ribonuclease H"/>
    <property type="match status" value="1"/>
</dbReference>
<gene>
    <name evidence="13 17" type="primary">polA</name>
    <name evidence="17" type="ORF">FVE67_05000</name>
</gene>
<evidence type="ECO:0000256" key="7">
    <source>
        <dbReference type="ARBA" id="ARBA00022763"/>
    </source>
</evidence>
<comment type="similarity">
    <text evidence="1 13">Belongs to the DNA polymerase type-A family.</text>
</comment>
<evidence type="ECO:0000256" key="12">
    <source>
        <dbReference type="NCBIfam" id="TIGR00593"/>
    </source>
</evidence>
<evidence type="ECO:0000256" key="10">
    <source>
        <dbReference type="ARBA" id="ARBA00023204"/>
    </source>
</evidence>
<keyword evidence="4 13" id="KW-0808">Transferase</keyword>
<keyword evidence="14" id="KW-0175">Coiled coil</keyword>
<keyword evidence="10 13" id="KW-0234">DNA repair</keyword>
<dbReference type="Proteomes" id="UP000501253">
    <property type="component" value="Chromosome"/>
</dbReference>
<dbReference type="InterPro" id="IPR036397">
    <property type="entry name" value="RNaseH_sf"/>
</dbReference>
<dbReference type="Pfam" id="PF02739">
    <property type="entry name" value="5_3_exonuc_N"/>
    <property type="match status" value="1"/>
</dbReference>
<evidence type="ECO:0000256" key="14">
    <source>
        <dbReference type="SAM" id="Coils"/>
    </source>
</evidence>
<protein>
    <recommendedName>
        <fullName evidence="3 12">DNA polymerase I</fullName>
        <ecNumber evidence="2 12">2.7.7.7</ecNumber>
    </recommendedName>
</protein>
<dbReference type="SUPFAM" id="SSF88723">
    <property type="entry name" value="PIN domain-like"/>
    <property type="match status" value="1"/>
</dbReference>
<dbReference type="Gene3D" id="3.40.50.1010">
    <property type="entry name" value="5'-nuclease"/>
    <property type="match status" value="1"/>
</dbReference>
<dbReference type="FunFam" id="1.10.150.20:FF:000002">
    <property type="entry name" value="DNA polymerase I"/>
    <property type="match status" value="1"/>
</dbReference>
<reference evidence="17 18" key="1">
    <citation type="submission" date="2019-08" db="EMBL/GenBank/DDBJ databases">
        <title>Complete genome sequence of Thermosulfurimonas marina SU872T, an anaerobic thermophilic chemolithoautotrophic bacterium isolated from a shallow marine hydrothermal vent.</title>
        <authorList>
            <person name="Allioux M."/>
            <person name="Jebbar M."/>
            <person name="Slobodkina G."/>
            <person name="Slobodkin A."/>
            <person name="Moalic Y."/>
            <person name="Frolova A."/>
            <person name="Shao Z."/>
            <person name="Alain K."/>
        </authorList>
    </citation>
    <scope>NUCLEOTIDE SEQUENCE [LARGE SCALE GENOMIC DNA]</scope>
    <source>
        <strain evidence="17 18">SU872</strain>
    </source>
</reference>
<evidence type="ECO:0000313" key="18">
    <source>
        <dbReference type="Proteomes" id="UP000501253"/>
    </source>
</evidence>
<evidence type="ECO:0000256" key="1">
    <source>
        <dbReference type="ARBA" id="ARBA00007705"/>
    </source>
</evidence>
<dbReference type="SUPFAM" id="SSF47807">
    <property type="entry name" value="5' to 3' exonuclease, C-terminal subdomain"/>
    <property type="match status" value="1"/>
</dbReference>
<proteinExistence type="inferred from homology"/>
<sequence>MVLPKAGEGPVVYLIDGTSFVYRAHYAIREPLSTSWGLPTKAVFVFTRMLLRLLKEVRPEYLVLCLDEKEPTFRHEAYEDYKAHRPPMPEELVVQLPYIREVAEALGVPILSLAGYEADDLIATLAVRLPNPVVIVAGDRDLLCLVSERVHLWDPLREKTYTPEEVERRYGVPPERFPDFRALTGDPSDNLPGVKGIGEKTAAALIRAFGSLEEIYRRLDEVTPPRVRKLLSEGREAAFLSRRLLELSTSAPVPLELEHYRLREPDWTRLRALFRKLEFRRLLAELPAERLSLGEVVTVEDLPREVLSSERLGLWARPGEGLFAKELLSLSVATEGRAWVVQRASPETLRRLLGFSGLERVVHDLKALYHLAGEAPEAEGLLDVKLAAWLLDPTRRDYSLEGLAEEHLGARLASLDGKGMGERALALAELGPLLREAVEAAGLGPLLFEVELPLSAVLFRMERVGVRVDRAYLSRLAEDLRQELAELEAEIYRLAGEPFNLRSGRQLSRILFQKLGLPRGKRTPKGTDFSTDVEVLSALAERHPLPERLLRYRARHKLLSTYVEPLLRLADAAGRVHTTFNQTGTATGRLSSEEPNLQNIPIKGEEGELIRRAFVAEEGWVLLSADYSQIELRLLAHFSGDENLRRAFAEGRDIHAATAAEIFGVSPKEVTPEMRRLAKVINFGLAYGMSAYGLSKELGIDYKQAQAFMERYFERYPGVRRWREEVVEEARKRGYVTTLLKRRRPIPGLAAPERPVREFAERTAINTPIQGSGADLIKLAMLKVDRRLRAEGLKARLILQVHDELLLEVPEEELKQTQEIVREEMEGVYPLSVPLKVNLAWGRNWAEAKA</sequence>
<keyword evidence="7 13" id="KW-0227">DNA damage</keyword>
<dbReference type="PANTHER" id="PTHR10133:SF27">
    <property type="entry name" value="DNA POLYMERASE NU"/>
    <property type="match status" value="1"/>
</dbReference>
<evidence type="ECO:0000256" key="4">
    <source>
        <dbReference type="ARBA" id="ARBA00022679"/>
    </source>
</evidence>
<dbReference type="SUPFAM" id="SSF56672">
    <property type="entry name" value="DNA/RNA polymerases"/>
    <property type="match status" value="1"/>
</dbReference>
<keyword evidence="8 13" id="KW-0239">DNA-directed DNA polymerase</keyword>
<keyword evidence="9 13" id="KW-0238">DNA-binding</keyword>
<keyword evidence="13" id="KW-0378">Hydrolase</keyword>
<dbReference type="KEGG" id="tmai:FVE67_05000"/>
<dbReference type="InterPro" id="IPR020046">
    <property type="entry name" value="5-3_exonucl_a-hlix_arch_N"/>
</dbReference>
<dbReference type="GO" id="GO:0003677">
    <property type="term" value="F:DNA binding"/>
    <property type="evidence" value="ECO:0007669"/>
    <property type="project" value="UniProtKB-UniRule"/>
</dbReference>
<dbReference type="CDD" id="cd06140">
    <property type="entry name" value="DNA_polA_I_Bacillus_like_exo"/>
    <property type="match status" value="1"/>
</dbReference>